<organism evidence="22 23">
    <name type="scientific">Acanthoscelides obtectus</name>
    <name type="common">Bean weevil</name>
    <name type="synonym">Bruchus obtectus</name>
    <dbReference type="NCBI Taxonomy" id="200917"/>
    <lineage>
        <taxon>Eukaryota</taxon>
        <taxon>Metazoa</taxon>
        <taxon>Ecdysozoa</taxon>
        <taxon>Arthropoda</taxon>
        <taxon>Hexapoda</taxon>
        <taxon>Insecta</taxon>
        <taxon>Pterygota</taxon>
        <taxon>Neoptera</taxon>
        <taxon>Endopterygota</taxon>
        <taxon>Coleoptera</taxon>
        <taxon>Polyphaga</taxon>
        <taxon>Cucujiformia</taxon>
        <taxon>Chrysomeloidea</taxon>
        <taxon>Chrysomelidae</taxon>
        <taxon>Bruchinae</taxon>
        <taxon>Bruchini</taxon>
        <taxon>Acanthoscelides</taxon>
    </lineage>
</organism>
<dbReference type="PROSITE" id="PS50215">
    <property type="entry name" value="ADAM_MEPRO"/>
    <property type="match status" value="1"/>
</dbReference>
<feature type="disulfide bond" evidence="17">
    <location>
        <begin position="571"/>
        <end position="608"/>
    </location>
</feature>
<dbReference type="SUPFAM" id="SSF55486">
    <property type="entry name" value="Metalloproteases ('zincins'), catalytic domain"/>
    <property type="match status" value="1"/>
</dbReference>
<evidence type="ECO:0000256" key="1">
    <source>
        <dbReference type="ARBA" id="ARBA00004498"/>
    </source>
</evidence>
<dbReference type="InterPro" id="IPR036383">
    <property type="entry name" value="TSP1_rpt_sf"/>
</dbReference>
<comment type="subcellular location">
    <subcellularLocation>
        <location evidence="1">Secreted</location>
        <location evidence="1">Extracellular space</location>
        <location evidence="1">Extracellular matrix</location>
    </subcellularLocation>
</comment>
<keyword evidence="16" id="KW-0106">Calcium</keyword>
<dbReference type="GO" id="GO:0030198">
    <property type="term" value="P:extracellular matrix organization"/>
    <property type="evidence" value="ECO:0007669"/>
    <property type="project" value="InterPro"/>
</dbReference>
<evidence type="ECO:0000256" key="9">
    <source>
        <dbReference type="ARBA" id="ARBA00022801"/>
    </source>
</evidence>
<dbReference type="FunFam" id="2.20.100.10:FF:000006">
    <property type="entry name" value="A disintegrin and metalloproteinase with thrombospondin motifs 1"/>
    <property type="match status" value="1"/>
</dbReference>
<keyword evidence="12" id="KW-0865">Zymogen</keyword>
<evidence type="ECO:0000256" key="17">
    <source>
        <dbReference type="PIRSR" id="PIRSR613273-3"/>
    </source>
</evidence>
<feature type="binding site" evidence="16 18">
    <location>
        <position position="406"/>
    </location>
    <ligand>
        <name>Zn(2+)</name>
        <dbReference type="ChEBI" id="CHEBI:29105"/>
        <note>catalytic</note>
    </ligand>
</feature>
<evidence type="ECO:0000256" key="3">
    <source>
        <dbReference type="ARBA" id="ARBA00022530"/>
    </source>
</evidence>
<keyword evidence="5" id="KW-0165">Cleavage on pair of basic residues</keyword>
<feature type="disulfide bond" evidence="17">
    <location>
        <begin position="367"/>
        <end position="372"/>
    </location>
</feature>
<feature type="binding site" evidence="16 18">
    <location>
        <position position="416"/>
    </location>
    <ligand>
        <name>Zn(2+)</name>
        <dbReference type="ChEBI" id="CHEBI:29105"/>
        <note>catalytic</note>
    </ligand>
</feature>
<feature type="disulfide bond" evidence="17">
    <location>
        <begin position="338"/>
        <end position="390"/>
    </location>
</feature>
<feature type="binding site" evidence="16 18">
    <location>
        <position position="410"/>
    </location>
    <ligand>
        <name>Zn(2+)</name>
        <dbReference type="ChEBI" id="CHEBI:29105"/>
        <note>catalytic</note>
    </ligand>
</feature>
<dbReference type="Pfam" id="PF01421">
    <property type="entry name" value="Reprolysin"/>
    <property type="match status" value="1"/>
</dbReference>
<dbReference type="Pfam" id="PF05986">
    <property type="entry name" value="ADAMTS_spacer1"/>
    <property type="match status" value="1"/>
</dbReference>
<dbReference type="Pfam" id="PF19030">
    <property type="entry name" value="TSP1_ADAMTS"/>
    <property type="match status" value="2"/>
</dbReference>
<dbReference type="InterPro" id="IPR050439">
    <property type="entry name" value="ADAMTS_ADAMTS-like"/>
</dbReference>
<keyword evidence="4" id="KW-0645">Protease</keyword>
<evidence type="ECO:0000256" key="10">
    <source>
        <dbReference type="ARBA" id="ARBA00022833"/>
    </source>
</evidence>
<evidence type="ECO:0000256" key="15">
    <source>
        <dbReference type="PIRSR" id="PIRSR613273-1"/>
    </source>
</evidence>
<evidence type="ECO:0000256" key="12">
    <source>
        <dbReference type="ARBA" id="ARBA00023145"/>
    </source>
</evidence>
<evidence type="ECO:0000256" key="4">
    <source>
        <dbReference type="ARBA" id="ARBA00022670"/>
    </source>
</evidence>
<evidence type="ECO:0000256" key="18">
    <source>
        <dbReference type="PROSITE-ProRule" id="PRU00276"/>
    </source>
</evidence>
<evidence type="ECO:0000256" key="19">
    <source>
        <dbReference type="SAM" id="MobiDB-lite"/>
    </source>
</evidence>
<dbReference type="GO" id="GO:0031012">
    <property type="term" value="C:extracellular matrix"/>
    <property type="evidence" value="ECO:0007669"/>
    <property type="project" value="TreeGrafter"/>
</dbReference>
<feature type="active site" evidence="15 18">
    <location>
        <position position="407"/>
    </location>
</feature>
<evidence type="ECO:0000256" key="8">
    <source>
        <dbReference type="ARBA" id="ARBA00022737"/>
    </source>
</evidence>
<evidence type="ECO:0000256" key="13">
    <source>
        <dbReference type="ARBA" id="ARBA00023157"/>
    </source>
</evidence>
<keyword evidence="2" id="KW-0964">Secreted</keyword>
<dbReference type="Proteomes" id="UP001152888">
    <property type="component" value="Unassembled WGS sequence"/>
</dbReference>
<dbReference type="Pfam" id="PF19236">
    <property type="entry name" value="ADAMTS_CR_3"/>
    <property type="match status" value="1"/>
</dbReference>
<dbReference type="Gene3D" id="3.40.1620.60">
    <property type="match status" value="1"/>
</dbReference>
<feature type="binding site" evidence="16">
    <location>
        <position position="470"/>
    </location>
    <ligand>
        <name>Ca(2+)</name>
        <dbReference type="ChEBI" id="CHEBI:29108"/>
        <label>1</label>
    </ligand>
</feature>
<keyword evidence="23" id="KW-1185">Reference proteome</keyword>
<evidence type="ECO:0000256" key="11">
    <source>
        <dbReference type="ARBA" id="ARBA00023049"/>
    </source>
</evidence>
<evidence type="ECO:0000313" key="23">
    <source>
        <dbReference type="Proteomes" id="UP001152888"/>
    </source>
</evidence>
<keyword evidence="11" id="KW-0482">Metalloprotease</keyword>
<feature type="binding site" evidence="16">
    <location>
        <position position="263"/>
    </location>
    <ligand>
        <name>Ca(2+)</name>
        <dbReference type="ChEBI" id="CHEBI:29108"/>
        <label>1</label>
    </ligand>
</feature>
<feature type="binding site" evidence="16">
    <location>
        <position position="263"/>
    </location>
    <ligand>
        <name>Ca(2+)</name>
        <dbReference type="ChEBI" id="CHEBI:29108"/>
        <label>2</label>
    </ligand>
</feature>
<evidence type="ECO:0000313" key="22">
    <source>
        <dbReference type="EMBL" id="CAH1985624.1"/>
    </source>
</evidence>
<dbReference type="SMART" id="SM00608">
    <property type="entry name" value="ACR"/>
    <property type="match status" value="1"/>
</dbReference>
<keyword evidence="9" id="KW-0378">Hydrolase</keyword>
<dbReference type="PANTHER" id="PTHR13723">
    <property type="entry name" value="ADAMTS A DISINTEGRIN AND METALLOPROTEASE WITH THROMBOSPONDIN MOTIFS PROTEASE"/>
    <property type="match status" value="1"/>
</dbReference>
<feature type="disulfide bond" evidence="17">
    <location>
        <begin position="537"/>
        <end position="548"/>
    </location>
</feature>
<keyword evidence="14" id="KW-0325">Glycoprotein</keyword>
<feature type="disulfide bond" evidence="17">
    <location>
        <begin position="512"/>
        <end position="543"/>
    </location>
</feature>
<gene>
    <name evidence="22" type="ORF">ACAOBT_LOCUS16779</name>
</gene>
<dbReference type="OrthoDB" id="412680at2759"/>
<dbReference type="Gene3D" id="2.20.100.10">
    <property type="entry name" value="Thrombospondin type-1 (TSP1) repeat"/>
    <property type="match status" value="2"/>
</dbReference>
<evidence type="ECO:0000259" key="21">
    <source>
        <dbReference type="PROSITE" id="PS50215"/>
    </source>
</evidence>
<keyword evidence="6 16" id="KW-0479">Metal-binding</keyword>
<feature type="domain" description="Peptidase M12B" evidence="21">
    <location>
        <begin position="260"/>
        <end position="472"/>
    </location>
</feature>
<dbReference type="InterPro" id="IPR013273">
    <property type="entry name" value="ADAMTS/ADAMTS-like"/>
</dbReference>
<dbReference type="InterPro" id="IPR001590">
    <property type="entry name" value="Peptidase_M12B"/>
</dbReference>
<feature type="region of interest" description="Disordered" evidence="19">
    <location>
        <begin position="1144"/>
        <end position="1172"/>
    </location>
</feature>
<dbReference type="InterPro" id="IPR041645">
    <property type="entry name" value="ADAMTS_CR_2"/>
</dbReference>
<feature type="disulfide bond" evidence="17">
    <location>
        <begin position="384"/>
        <end position="467"/>
    </location>
</feature>
<feature type="chain" id="PRO_5040173803" description="Peptidase M12B domain-containing protein" evidence="20">
    <location>
        <begin position="22"/>
        <end position="1172"/>
    </location>
</feature>
<dbReference type="GO" id="GO:0006508">
    <property type="term" value="P:proteolysis"/>
    <property type="evidence" value="ECO:0007669"/>
    <property type="project" value="UniProtKB-KW"/>
</dbReference>
<keyword evidence="10 16" id="KW-0862">Zinc</keyword>
<keyword evidence="7 20" id="KW-0732">Signal</keyword>
<dbReference type="InterPro" id="IPR010294">
    <property type="entry name" value="ADAMTS_spacer1"/>
</dbReference>
<feature type="signal peptide" evidence="20">
    <location>
        <begin position="1"/>
        <end position="21"/>
    </location>
</feature>
<evidence type="ECO:0000256" key="6">
    <source>
        <dbReference type="ARBA" id="ARBA00022723"/>
    </source>
</evidence>
<comment type="cofactor">
    <cofactor evidence="16">
        <name>Zn(2+)</name>
        <dbReference type="ChEBI" id="CHEBI:29105"/>
    </cofactor>
    <text evidence="16">Binds 1 zinc ion per subunit.</text>
</comment>
<dbReference type="EMBL" id="CAKOFQ010006983">
    <property type="protein sequence ID" value="CAH1985624.1"/>
    <property type="molecule type" value="Genomic_DNA"/>
</dbReference>
<dbReference type="Pfam" id="PF00090">
    <property type="entry name" value="TSP_1"/>
    <property type="match status" value="1"/>
</dbReference>
<sequence>MNLPNFTILFFLMCSARFSASILHGVKKKHCTLNGKYTSNIDQYHLVVPHRLNYNAEFESFKLPQTFKHNNNRERRKKRSSDDPEMVHYGIHHNGKDYHVELWPNHDFISPYLVIEKRKPREQVKDKQFRLLDENKICHYTGKVRGQEGSRAALSTCDGLAGYIIIDNVKYYIEPVENHQANEQGHHLHMVYQTHQRVDRSANTVRCGTDEDWETAWKKRFREKLLHEGHLAKRGTPIVVRRERNLGLGVTRQSSASLHRYIETLIVMDKKFLTHHKHRDVDTYVLTIMNMVADFYHDASSGNQMDVVIVRMMYLEKEEEEVDLEINTNAPETLKSFCKWQLGVNPKDIENPHHHDIAVLLTRHDICDSGGCGLLGLAYVATACKNDSSCAINEDSGLMVGMTVAHEMGHVMGCTHDKEGNSPCPAQDPEDKSYYVMSPYVHMDTRRWSSCSRGFMTALFENDLGECLNDEPTTAVYKYKNALPGTVYDADEQCKILFPGSKACTFASSEFCAMLSCEVNPDECLSNHEPPVDGTKCGTNQWCFHGKCVEIGERPEAINGGWGEWGEWTACSRTCGGGVSTTTRDCNKPVPQHNGRYCIGERKQYKMCNTEPCPEGSPSFRQVQCNEKDKEKNNGQLIGWKEFYKKPEPCVLFCLNEKARMITRVENKVKDGTPCKPGTKDICIEGVCKHVGCDNKLDSTAVEDVCGVCNGDGTQCKLVDEIYRDKGGSGYKKIAMIPAKAKMIRLEELGSSINTLAISDKTEKHWYLNGGNMEDEDGQKKFGADEGVYEHVEPGKELVLIHGPTKEDLIFHVCFYKDENVGYRYKYAEATTELNYTPHYHWELLEFTDCSAKCGGGQQTSKYDCVEDKAGKVSDSYCTGEEKPEPTTKRCNEQACEIKWKVGKWGECQACKGKSGVRAREVECVRESSKVGEDDILVEDDKCTEPRPAARELCDSHKTCRKRRAEGEIPDAMLRGIWKQIHRRSPDETVSTYATICFPKTHRTSASQGSNNIITTQPSTEMSQPANVTLHVGEIVVDKVPDNQVNLIKFTSTQGSSDINTDQQSTEMSQRTNVTLQHVGEMVVDRVPDDEVKLIKFPMKEIRLNLSDNVFESMGDELSNNLDTANASIITGENARKVIKELQQDEEEVTEKEEQKNNHNSTVESVSWKGEN</sequence>
<dbReference type="Gene3D" id="2.60.120.830">
    <property type="match status" value="1"/>
</dbReference>
<dbReference type="GO" id="GO:0046872">
    <property type="term" value="F:metal ion binding"/>
    <property type="evidence" value="ECO:0007669"/>
    <property type="project" value="UniProtKB-KW"/>
</dbReference>
<dbReference type="InterPro" id="IPR045371">
    <property type="entry name" value="ADAMTS_CR_3"/>
</dbReference>
<dbReference type="SUPFAM" id="SSF82895">
    <property type="entry name" value="TSP-1 type 1 repeat"/>
    <property type="match status" value="2"/>
</dbReference>
<dbReference type="InterPro" id="IPR024079">
    <property type="entry name" value="MetalloPept_cat_dom_sf"/>
</dbReference>
<evidence type="ECO:0000256" key="2">
    <source>
        <dbReference type="ARBA" id="ARBA00022525"/>
    </source>
</evidence>
<dbReference type="SMART" id="SM00209">
    <property type="entry name" value="TSP1"/>
    <property type="match status" value="2"/>
</dbReference>
<dbReference type="Pfam" id="PF17771">
    <property type="entry name" value="ADAMTS_CR_2"/>
    <property type="match status" value="1"/>
</dbReference>
<keyword evidence="13 17" id="KW-1015">Disulfide bond</keyword>
<feature type="disulfide bond" evidence="17">
    <location>
        <begin position="575"/>
        <end position="613"/>
    </location>
</feature>
<evidence type="ECO:0000256" key="7">
    <source>
        <dbReference type="ARBA" id="ARBA00022729"/>
    </source>
</evidence>
<dbReference type="Pfam" id="PF01562">
    <property type="entry name" value="Pep_M12B_propep"/>
    <property type="match status" value="1"/>
</dbReference>
<dbReference type="InterPro" id="IPR006586">
    <property type="entry name" value="ADAM_Cys-rich"/>
</dbReference>
<evidence type="ECO:0000256" key="20">
    <source>
        <dbReference type="SAM" id="SignalP"/>
    </source>
</evidence>
<evidence type="ECO:0000256" key="14">
    <source>
        <dbReference type="ARBA" id="ARBA00023180"/>
    </source>
</evidence>
<keyword evidence="3" id="KW-0272">Extracellular matrix</keyword>
<feature type="disulfide bond" evidence="17">
    <location>
        <begin position="424"/>
        <end position="451"/>
    </location>
</feature>
<dbReference type="AlphaFoldDB" id="A0A9P0L0Q3"/>
<dbReference type="PROSITE" id="PS50092">
    <property type="entry name" value="TSP1"/>
    <property type="match status" value="2"/>
</dbReference>
<dbReference type="Gene3D" id="3.40.390.10">
    <property type="entry name" value="Collagenase (Catalytic Domain)"/>
    <property type="match status" value="1"/>
</dbReference>
<dbReference type="CDD" id="cd04273">
    <property type="entry name" value="ZnMc_ADAMTS_like"/>
    <property type="match status" value="1"/>
</dbReference>
<evidence type="ECO:0000256" key="16">
    <source>
        <dbReference type="PIRSR" id="PIRSR613273-2"/>
    </source>
</evidence>
<dbReference type="GO" id="GO:0004222">
    <property type="term" value="F:metalloendopeptidase activity"/>
    <property type="evidence" value="ECO:0007669"/>
    <property type="project" value="InterPro"/>
</dbReference>
<feature type="disulfide bond" evidence="17">
    <location>
        <begin position="586"/>
        <end position="598"/>
    </location>
</feature>
<proteinExistence type="predicted"/>
<dbReference type="InterPro" id="IPR000884">
    <property type="entry name" value="TSP1_rpt"/>
</dbReference>
<reference evidence="22" key="1">
    <citation type="submission" date="2022-03" db="EMBL/GenBank/DDBJ databases">
        <authorList>
            <person name="Sayadi A."/>
        </authorList>
    </citation>
    <scope>NUCLEOTIDE SEQUENCE</scope>
</reference>
<feature type="disulfide bond" evidence="17">
    <location>
        <begin position="504"/>
        <end position="524"/>
    </location>
</feature>
<feature type="binding site" evidence="16">
    <location>
        <position position="467"/>
    </location>
    <ligand>
        <name>Ca(2+)</name>
        <dbReference type="ChEBI" id="CHEBI:29108"/>
        <label>1</label>
    </ligand>
</feature>
<feature type="disulfide bond" evidence="17">
    <location>
        <begin position="494"/>
        <end position="517"/>
    </location>
</feature>
<dbReference type="InterPro" id="IPR002870">
    <property type="entry name" value="Peptidase_M12B_N"/>
</dbReference>
<dbReference type="PRINTS" id="PR01857">
    <property type="entry name" value="ADAMTSFAMILY"/>
</dbReference>
<comment type="caution">
    <text evidence="18">Lacks conserved residue(s) required for the propagation of feature annotation.</text>
</comment>
<accession>A0A9P0L0Q3</accession>
<comment type="caution">
    <text evidence="22">The sequence shown here is derived from an EMBL/GenBank/DDBJ whole genome shotgun (WGS) entry which is preliminary data.</text>
</comment>
<keyword evidence="8" id="KW-0677">Repeat</keyword>
<feature type="binding site" evidence="16">
    <location>
        <position position="470"/>
    </location>
    <ligand>
        <name>Ca(2+)</name>
        <dbReference type="ChEBI" id="CHEBI:29108"/>
        <label>2</label>
    </ligand>
</feature>
<dbReference type="PANTHER" id="PTHR13723:SF200">
    <property type="entry name" value="ADAM METALLOPEPTIDASE WITH THROMBOSPONDIN TYPE 1 MOTIF B, ISOFORM B"/>
    <property type="match status" value="1"/>
</dbReference>
<feature type="binding site" evidence="16">
    <location>
        <position position="356"/>
    </location>
    <ligand>
        <name>Ca(2+)</name>
        <dbReference type="ChEBI" id="CHEBI:29108"/>
        <label>1</label>
    </ligand>
</feature>
<name>A0A9P0L0Q3_ACAOB</name>
<evidence type="ECO:0000256" key="5">
    <source>
        <dbReference type="ARBA" id="ARBA00022685"/>
    </source>
</evidence>
<protein>
    <recommendedName>
        <fullName evidence="21">Peptidase M12B domain-containing protein</fullName>
    </recommendedName>
</protein>